<proteinExistence type="inferred from homology"/>
<evidence type="ECO:0000256" key="4">
    <source>
        <dbReference type="ARBA" id="ARBA00022989"/>
    </source>
</evidence>
<keyword evidence="4 7" id="KW-1133">Transmembrane helix</keyword>
<evidence type="ECO:0000256" key="5">
    <source>
        <dbReference type="ARBA" id="ARBA00023136"/>
    </source>
</evidence>
<dbReference type="InterPro" id="IPR007688">
    <property type="entry name" value="Conjugal_tfr_TrbL/VirB6"/>
</dbReference>
<dbReference type="GO" id="GO:0030255">
    <property type="term" value="P:protein secretion by the type IV secretion system"/>
    <property type="evidence" value="ECO:0007669"/>
    <property type="project" value="InterPro"/>
</dbReference>
<dbReference type="Pfam" id="PF04610">
    <property type="entry name" value="TrbL"/>
    <property type="match status" value="1"/>
</dbReference>
<feature type="transmembrane region" description="Helical" evidence="7">
    <location>
        <begin position="212"/>
        <end position="237"/>
    </location>
</feature>
<dbReference type="Proteomes" id="UP000429229">
    <property type="component" value="Unassembled WGS sequence"/>
</dbReference>
<evidence type="ECO:0000256" key="3">
    <source>
        <dbReference type="ARBA" id="ARBA00022692"/>
    </source>
</evidence>
<dbReference type="EMBL" id="WTYR01000001">
    <property type="protein sequence ID" value="MXP10335.1"/>
    <property type="molecule type" value="Genomic_DNA"/>
</dbReference>
<evidence type="ECO:0000256" key="2">
    <source>
        <dbReference type="ARBA" id="ARBA00007802"/>
    </source>
</evidence>
<evidence type="ECO:0000256" key="6">
    <source>
        <dbReference type="SAM" id="MobiDB-lite"/>
    </source>
</evidence>
<feature type="transmembrane region" description="Helical" evidence="7">
    <location>
        <begin position="167"/>
        <end position="200"/>
    </location>
</feature>
<protein>
    <submittedName>
        <fullName evidence="8">Type VI secretion protein</fullName>
    </submittedName>
</protein>
<feature type="transmembrane region" description="Helical" evidence="7">
    <location>
        <begin position="88"/>
        <end position="112"/>
    </location>
</feature>
<dbReference type="OrthoDB" id="7400974at2"/>
<feature type="transmembrane region" description="Helical" evidence="7">
    <location>
        <begin position="53"/>
        <end position="76"/>
    </location>
</feature>
<organism evidence="8 9">
    <name type="scientific">Alteriqipengyuania halimionae</name>
    <dbReference type="NCBI Taxonomy" id="1926630"/>
    <lineage>
        <taxon>Bacteria</taxon>
        <taxon>Pseudomonadati</taxon>
        <taxon>Pseudomonadota</taxon>
        <taxon>Alphaproteobacteria</taxon>
        <taxon>Sphingomonadales</taxon>
        <taxon>Erythrobacteraceae</taxon>
        <taxon>Alteriqipengyuania</taxon>
    </lineage>
</organism>
<reference evidence="8 9" key="1">
    <citation type="submission" date="2019-12" db="EMBL/GenBank/DDBJ databases">
        <title>Genomic-based taxomic classification of the family Erythrobacteraceae.</title>
        <authorList>
            <person name="Xu L."/>
        </authorList>
    </citation>
    <scope>NUCLEOTIDE SEQUENCE [LARGE SCALE GENOMIC DNA]</scope>
    <source>
        <strain evidence="8 9">LMG 29519</strain>
    </source>
</reference>
<feature type="transmembrane region" description="Helical" evidence="7">
    <location>
        <begin position="257"/>
        <end position="277"/>
    </location>
</feature>
<dbReference type="GO" id="GO:0016020">
    <property type="term" value="C:membrane"/>
    <property type="evidence" value="ECO:0007669"/>
    <property type="project" value="UniProtKB-SubCell"/>
</dbReference>
<feature type="region of interest" description="Disordered" evidence="6">
    <location>
        <begin position="365"/>
        <end position="399"/>
    </location>
</feature>
<name>A0A6I4U612_9SPHN</name>
<comment type="caution">
    <text evidence="8">The sequence shown here is derived from an EMBL/GenBank/DDBJ whole genome shotgun (WGS) entry which is preliminary data.</text>
</comment>
<comment type="subcellular location">
    <subcellularLocation>
        <location evidence="1">Membrane</location>
        <topology evidence="1">Multi-pass membrane protein</topology>
    </subcellularLocation>
</comment>
<accession>A0A6I4U612</accession>
<keyword evidence="5 7" id="KW-0472">Membrane</keyword>
<evidence type="ECO:0000313" key="8">
    <source>
        <dbReference type="EMBL" id="MXP10335.1"/>
    </source>
</evidence>
<evidence type="ECO:0000256" key="7">
    <source>
        <dbReference type="SAM" id="Phobius"/>
    </source>
</evidence>
<sequence>MTPGATSVAASRCDLYTDGVAGGLAATLRGVDCVAGEMAQAAFARLLGPDGQLMPALTIFFTLFIALFGLALMTGRTRVGIAQLTPRFATLFLVILLTSSWLAFSSIVWNLFVLSPDYLASVITGSDGSATATFAQKIDITFATIGQIAGQGGESQDISVFSPTGLLWLGGTLLLLGTVGVLVTAKIALAVLVALGPLFVPFVLFQGTRGLFVGWLKGLTMLALAPLFAVLAGGVMLELAVPVISSLATQQGNIDPRAAMAFFLIGAVHVALMVLVIKVSGTMVSGWTVFGLARDRSESRTIVTTTTTGSSTQPREPAAAQAAAASASAASRARMPAAILAANAANDGGGVSTRSEIRTVTERAAGVAAGTGTGGPSRTHGIGSRFRAPSTASKPEMIR</sequence>
<evidence type="ECO:0000256" key="1">
    <source>
        <dbReference type="ARBA" id="ARBA00004141"/>
    </source>
</evidence>
<evidence type="ECO:0000313" key="9">
    <source>
        <dbReference type="Proteomes" id="UP000429229"/>
    </source>
</evidence>
<keyword evidence="9" id="KW-1185">Reference proteome</keyword>
<comment type="similarity">
    <text evidence="2">Belongs to the TrbL/VirB6 family.</text>
</comment>
<keyword evidence="3 7" id="KW-0812">Transmembrane</keyword>
<dbReference type="AlphaFoldDB" id="A0A6I4U612"/>
<gene>
    <name evidence="8" type="ORF">GRI68_09090</name>
</gene>